<comment type="caution">
    <text evidence="1">The sequence shown here is derived from an EMBL/GenBank/DDBJ whole genome shotgun (WGS) entry which is preliminary data.</text>
</comment>
<organism evidence="1 2">
    <name type="scientific">Kineosporia mesophila</name>
    <dbReference type="NCBI Taxonomy" id="566012"/>
    <lineage>
        <taxon>Bacteria</taxon>
        <taxon>Bacillati</taxon>
        <taxon>Actinomycetota</taxon>
        <taxon>Actinomycetes</taxon>
        <taxon>Kineosporiales</taxon>
        <taxon>Kineosporiaceae</taxon>
        <taxon>Kineosporia</taxon>
    </lineage>
</organism>
<protein>
    <submittedName>
        <fullName evidence="1">Abi family protein</fullName>
    </submittedName>
</protein>
<name>A0ABP6ZGT8_9ACTN</name>
<evidence type="ECO:0000313" key="1">
    <source>
        <dbReference type="EMBL" id="GAA3605750.1"/>
    </source>
</evidence>
<sequence>MSIGTAAAQWDHRIIRQHLTTERMESYELAAHGDPELAFALYEWNIRASAAAMTTAAMVEVIVRNAMDQQLRRWADQRHHGQSWFDVAPLDQQGRNDIAQARARATRYRRDRELHGKVIAELTLGFWRYLSASRYLTALWTPAIGHAFPLSPSNLTVRRIEVDRSLQKLQYLRNRAAHHEPIHRRNLMDDHDAAVRVTSWISPACSAWVADRSPIPAIVTGRPC</sequence>
<dbReference type="EMBL" id="BAAAZO010000003">
    <property type="protein sequence ID" value="GAA3605750.1"/>
    <property type="molecule type" value="Genomic_DNA"/>
</dbReference>
<accession>A0ABP6ZGT8</accession>
<evidence type="ECO:0000313" key="2">
    <source>
        <dbReference type="Proteomes" id="UP001501074"/>
    </source>
</evidence>
<gene>
    <name evidence="1" type="ORF">GCM10022223_21930</name>
</gene>
<proteinExistence type="predicted"/>
<keyword evidence="2" id="KW-1185">Reference proteome</keyword>
<reference evidence="2" key="1">
    <citation type="journal article" date="2019" name="Int. J. Syst. Evol. Microbiol.">
        <title>The Global Catalogue of Microorganisms (GCM) 10K type strain sequencing project: providing services to taxonomists for standard genome sequencing and annotation.</title>
        <authorList>
            <consortium name="The Broad Institute Genomics Platform"/>
            <consortium name="The Broad Institute Genome Sequencing Center for Infectious Disease"/>
            <person name="Wu L."/>
            <person name="Ma J."/>
        </authorList>
    </citation>
    <scope>NUCLEOTIDE SEQUENCE [LARGE SCALE GENOMIC DNA]</scope>
    <source>
        <strain evidence="2">JCM 16902</strain>
    </source>
</reference>
<dbReference type="Proteomes" id="UP001501074">
    <property type="component" value="Unassembled WGS sequence"/>
</dbReference>